<organism evidence="8 9">
    <name type="scientific">Aeribacillus pallidus</name>
    <dbReference type="NCBI Taxonomy" id="33936"/>
    <lineage>
        <taxon>Bacteria</taxon>
        <taxon>Bacillati</taxon>
        <taxon>Bacillota</taxon>
        <taxon>Bacilli</taxon>
        <taxon>Bacillales</taxon>
        <taxon>Bacillaceae</taxon>
        <taxon>Aeribacillus</taxon>
    </lineage>
</organism>
<dbReference type="PANTHER" id="PTHR30268:SF0">
    <property type="entry name" value="L-RHAMNOSE ISOMERASE"/>
    <property type="match status" value="1"/>
</dbReference>
<evidence type="ECO:0000256" key="5">
    <source>
        <dbReference type="ARBA" id="ARBA00023308"/>
    </source>
</evidence>
<dbReference type="HAMAP" id="MF_00541">
    <property type="entry name" value="RhaA"/>
    <property type="match status" value="1"/>
</dbReference>
<dbReference type="GO" id="GO:0008740">
    <property type="term" value="F:L-rhamnose isomerase activity"/>
    <property type="evidence" value="ECO:0007669"/>
    <property type="project" value="UniProtKB-UniRule"/>
</dbReference>
<comment type="similarity">
    <text evidence="6">Belongs to the rhamnose isomerase family.</text>
</comment>
<evidence type="ECO:0000256" key="1">
    <source>
        <dbReference type="ARBA" id="ARBA00022490"/>
    </source>
</evidence>
<feature type="binding site" evidence="6">
    <location>
        <position position="261"/>
    </location>
    <ligand>
        <name>Mn(2+)</name>
        <dbReference type="ChEBI" id="CHEBI:29035"/>
    </ligand>
</feature>
<comment type="caution">
    <text evidence="8">The sequence shown here is derived from an EMBL/GenBank/DDBJ whole genome shotgun (WGS) entry which is preliminary data.</text>
</comment>
<dbReference type="GO" id="GO:0019324">
    <property type="term" value="P:L-lyxose metabolic process"/>
    <property type="evidence" value="ECO:0007669"/>
    <property type="project" value="TreeGrafter"/>
</dbReference>
<comment type="function">
    <text evidence="6">Catalyzes the interconversion of L-rhamnose and L-rhamnulose.</text>
</comment>
<sequence>MVIKESFEKARQVYEKWGINIEEVLENLQQVSISIHCWQGDDVKGFEADASELSGGIDVTGNYPGKARNAEELRQDLEKALSLIPGKHRVNLHAIYAETNGEKVERDQLEPKHFENWVNWAKKIGIGLDFNPTLFSHEKAADGLTLSHPDPGIREFWINHCIRSRKIGEYFGKELGTPCLTNIWIPDGYKDIPSDRLTPRKRLKESLDKIFSVEINEKYNLDAVESKLFGIGSESFVVGSHEFYLGYALQNNKIYLLDTGHFHPTETVSNKISSILLYSDRLALHVSRPVRWDSDHVVIFDDELREIALEIVRNDALHKVLIGLDFFDASINRLAAWVIGTRNMIKALLYAMLMPHEYLKQLQEKGNFTERLAVMEEFKTYPFGAIWDYYCEKMNVPVREEWLKEIQKYEEEVLTKRQ</sequence>
<name>A0A165Z4E8_9BACI</name>
<accession>A0A165Z4E8</accession>
<comment type="pathway">
    <text evidence="6">Carbohydrate degradation; L-rhamnose degradation; glycerone phosphate from L-rhamnose: step 1/3.</text>
</comment>
<dbReference type="AlphaFoldDB" id="A0A165Z4E8"/>
<evidence type="ECO:0000256" key="3">
    <source>
        <dbReference type="ARBA" id="ARBA00023211"/>
    </source>
</evidence>
<dbReference type="InterPro" id="IPR050337">
    <property type="entry name" value="L-rhamnose_isomerase"/>
</dbReference>
<keyword evidence="3 6" id="KW-0464">Manganese</keyword>
<dbReference type="SUPFAM" id="SSF51658">
    <property type="entry name" value="Xylose isomerase-like"/>
    <property type="match status" value="1"/>
</dbReference>
<dbReference type="GO" id="GO:0005737">
    <property type="term" value="C:cytoplasm"/>
    <property type="evidence" value="ECO:0007669"/>
    <property type="project" value="UniProtKB-SubCell"/>
</dbReference>
<dbReference type="NCBIfam" id="TIGR01748">
    <property type="entry name" value="rhaA"/>
    <property type="match status" value="1"/>
</dbReference>
<dbReference type="STRING" id="33936.AZI98_01405"/>
<dbReference type="RefSeq" id="WP_063386507.1">
    <property type="nucleotide sequence ID" value="NZ_LWBR01000005.1"/>
</dbReference>
<evidence type="ECO:0000256" key="4">
    <source>
        <dbReference type="ARBA" id="ARBA00023235"/>
    </source>
</evidence>
<dbReference type="GO" id="GO:0030145">
    <property type="term" value="F:manganese ion binding"/>
    <property type="evidence" value="ECO:0007669"/>
    <property type="project" value="UniProtKB-UniRule"/>
</dbReference>
<dbReference type="EC" id="5.3.1.14" evidence="6 7"/>
<dbReference type="UniPathway" id="UPA00541">
    <property type="reaction ID" value="UER00601"/>
</dbReference>
<keyword evidence="4 6" id="KW-0413">Isomerase</keyword>
<dbReference type="Pfam" id="PF06134">
    <property type="entry name" value="RhaA"/>
    <property type="match status" value="1"/>
</dbReference>
<keyword evidence="1 6" id="KW-0963">Cytoplasm</keyword>
<evidence type="ECO:0000313" key="9">
    <source>
        <dbReference type="Proteomes" id="UP000076476"/>
    </source>
</evidence>
<dbReference type="Gene3D" id="3.20.20.150">
    <property type="entry name" value="Divalent-metal-dependent TIM barrel enzymes"/>
    <property type="match status" value="1"/>
</dbReference>
<dbReference type="InterPro" id="IPR036237">
    <property type="entry name" value="Xyl_isomerase-like_sf"/>
</dbReference>
<proteinExistence type="inferred from homology"/>
<evidence type="ECO:0000256" key="7">
    <source>
        <dbReference type="NCBIfam" id="TIGR01748"/>
    </source>
</evidence>
<comment type="cofactor">
    <cofactor evidence="6">
        <name>Mn(2+)</name>
        <dbReference type="ChEBI" id="CHEBI:29035"/>
    </cofactor>
    <text evidence="6">Binds 1 Mn(2+) ion per subunit.</text>
</comment>
<evidence type="ECO:0000313" key="8">
    <source>
        <dbReference type="EMBL" id="KZN97826.1"/>
    </source>
</evidence>
<dbReference type="OrthoDB" id="9766697at2"/>
<dbReference type="PANTHER" id="PTHR30268">
    <property type="entry name" value="L-RHAMNOSE ISOMERASE"/>
    <property type="match status" value="1"/>
</dbReference>
<dbReference type="NCBIfam" id="NF002203">
    <property type="entry name" value="PRK01076.1"/>
    <property type="match status" value="1"/>
</dbReference>
<dbReference type="GO" id="GO:0019301">
    <property type="term" value="P:rhamnose catabolic process"/>
    <property type="evidence" value="ECO:0007669"/>
    <property type="project" value="UniProtKB-UniRule"/>
</dbReference>
<dbReference type="EMBL" id="LWBR01000005">
    <property type="protein sequence ID" value="KZN97826.1"/>
    <property type="molecule type" value="Genomic_DNA"/>
</dbReference>
<feature type="binding site" evidence="6">
    <location>
        <position position="293"/>
    </location>
    <ligand>
        <name>Mn(2+)</name>
        <dbReference type="ChEBI" id="CHEBI:29035"/>
    </ligand>
</feature>
<comment type="catalytic activity">
    <reaction evidence="6">
        <text>L-rhamnopyranose = L-rhamnulose</text>
        <dbReference type="Rhea" id="RHEA:23160"/>
        <dbReference type="ChEBI" id="CHEBI:17897"/>
        <dbReference type="ChEBI" id="CHEBI:62346"/>
        <dbReference type="EC" id="5.3.1.14"/>
    </reaction>
</comment>
<evidence type="ECO:0000256" key="6">
    <source>
        <dbReference type="HAMAP-Rule" id="MF_00541"/>
    </source>
</evidence>
<keyword evidence="5 6" id="KW-0684">Rhamnose metabolism</keyword>
<feature type="binding site" evidence="6">
    <location>
        <position position="295"/>
    </location>
    <ligand>
        <name>Mn(2+)</name>
        <dbReference type="ChEBI" id="CHEBI:29035"/>
    </ligand>
</feature>
<dbReference type="InterPro" id="IPR009308">
    <property type="entry name" value="Rhamnose_isomerase"/>
</dbReference>
<evidence type="ECO:0000256" key="2">
    <source>
        <dbReference type="ARBA" id="ARBA00022723"/>
    </source>
</evidence>
<keyword evidence="9" id="KW-1185">Reference proteome</keyword>
<keyword evidence="2 6" id="KW-0479">Metal-binding</keyword>
<reference evidence="8 9" key="1">
    <citation type="submission" date="2016-04" db="EMBL/GenBank/DDBJ databases">
        <title>Draft genome sequence of Aeribacillus pallidus 8m3 from petroleum reservoir.</title>
        <authorList>
            <person name="Poltaraus A.B."/>
            <person name="Nazina T.N."/>
            <person name="Tourova T.P."/>
            <person name="Malakho S.M."/>
            <person name="Korshunova A.V."/>
            <person name="Sokolova D.S."/>
        </authorList>
    </citation>
    <scope>NUCLEOTIDE SEQUENCE [LARGE SCALE GENOMIC DNA]</scope>
    <source>
        <strain evidence="8 9">8m3</strain>
    </source>
</reference>
<dbReference type="Proteomes" id="UP000076476">
    <property type="component" value="Unassembled WGS sequence"/>
</dbReference>
<comment type="subcellular location">
    <subcellularLocation>
        <location evidence="6">Cytoplasm</location>
    </subcellularLocation>
</comment>
<gene>
    <name evidence="6" type="primary">rhaA</name>
    <name evidence="8" type="ORF">AZI98_01405</name>
</gene>
<protein>
    <recommendedName>
        <fullName evidence="6 7">L-rhamnose isomerase</fullName>
        <ecNumber evidence="6 7">5.3.1.14</ecNumber>
    </recommendedName>
</protein>